<sequence>SDTLYSLLLNKMRFSVAQAMALLALLTTAHGLNINRFILAILPSELKTSSRVVREASAAVLGATEAKHDHDGHRGGHNRDGHRGGHRDDHGHGRHGAHDHFRRDEDVDDGFRESSSAWGTSTKIEDDGGFGGRGGFGEGGFGRGRDHDRFPGGFGHGFGGYRRAEESEDKFPGGFGGFGGHRDHHRGGHDHDHG</sequence>
<dbReference type="AlphaFoldDB" id="A0A6A4HJI1"/>
<evidence type="ECO:0000256" key="1">
    <source>
        <dbReference type="SAM" id="MobiDB-lite"/>
    </source>
</evidence>
<accession>A0A6A4HJI1</accession>
<protein>
    <submittedName>
        <fullName evidence="2">Uncharacterized protein</fullName>
    </submittedName>
</protein>
<organism evidence="2 3">
    <name type="scientific">Gymnopus androsaceus JB14</name>
    <dbReference type="NCBI Taxonomy" id="1447944"/>
    <lineage>
        <taxon>Eukaryota</taxon>
        <taxon>Fungi</taxon>
        <taxon>Dikarya</taxon>
        <taxon>Basidiomycota</taxon>
        <taxon>Agaricomycotina</taxon>
        <taxon>Agaricomycetes</taxon>
        <taxon>Agaricomycetidae</taxon>
        <taxon>Agaricales</taxon>
        <taxon>Marasmiineae</taxon>
        <taxon>Omphalotaceae</taxon>
        <taxon>Gymnopus</taxon>
    </lineage>
</organism>
<dbReference type="Proteomes" id="UP000799118">
    <property type="component" value="Unassembled WGS sequence"/>
</dbReference>
<evidence type="ECO:0000313" key="3">
    <source>
        <dbReference type="Proteomes" id="UP000799118"/>
    </source>
</evidence>
<evidence type="ECO:0000313" key="2">
    <source>
        <dbReference type="EMBL" id="KAE9398982.1"/>
    </source>
</evidence>
<feature type="non-terminal residue" evidence="2">
    <location>
        <position position="194"/>
    </location>
</feature>
<feature type="non-terminal residue" evidence="2">
    <location>
        <position position="1"/>
    </location>
</feature>
<keyword evidence="3" id="KW-1185">Reference proteome</keyword>
<dbReference type="EMBL" id="ML769475">
    <property type="protein sequence ID" value="KAE9398982.1"/>
    <property type="molecule type" value="Genomic_DNA"/>
</dbReference>
<gene>
    <name evidence="2" type="ORF">BT96DRAFT_920459</name>
</gene>
<feature type="region of interest" description="Disordered" evidence="1">
    <location>
        <begin position="63"/>
        <end position="152"/>
    </location>
</feature>
<feature type="compositionally biased region" description="Basic and acidic residues" evidence="1">
    <location>
        <begin position="65"/>
        <end position="112"/>
    </location>
</feature>
<feature type="compositionally biased region" description="Gly residues" evidence="1">
    <location>
        <begin position="129"/>
        <end position="142"/>
    </location>
</feature>
<reference evidence="2" key="1">
    <citation type="journal article" date="2019" name="Environ. Microbiol.">
        <title>Fungal ecological strategies reflected in gene transcription - a case study of two litter decomposers.</title>
        <authorList>
            <person name="Barbi F."/>
            <person name="Kohler A."/>
            <person name="Barry K."/>
            <person name="Baskaran P."/>
            <person name="Daum C."/>
            <person name="Fauchery L."/>
            <person name="Ihrmark K."/>
            <person name="Kuo A."/>
            <person name="LaButti K."/>
            <person name="Lipzen A."/>
            <person name="Morin E."/>
            <person name="Grigoriev I.V."/>
            <person name="Henrissat B."/>
            <person name="Lindahl B."/>
            <person name="Martin F."/>
        </authorList>
    </citation>
    <scope>NUCLEOTIDE SEQUENCE</scope>
    <source>
        <strain evidence="2">JB14</strain>
    </source>
</reference>
<proteinExistence type="predicted"/>
<feature type="compositionally biased region" description="Polar residues" evidence="1">
    <location>
        <begin position="113"/>
        <end position="122"/>
    </location>
</feature>
<name>A0A6A4HJI1_9AGAR</name>